<dbReference type="Proteomes" id="UP001596455">
    <property type="component" value="Unassembled WGS sequence"/>
</dbReference>
<comment type="caution">
    <text evidence="5">The sequence shown here is derived from an EMBL/GenBank/DDBJ whole genome shotgun (WGS) entry which is preliminary data.</text>
</comment>
<evidence type="ECO:0000313" key="5">
    <source>
        <dbReference type="EMBL" id="MFC7403787.1"/>
    </source>
</evidence>
<gene>
    <name evidence="5" type="ORF">ACFQQL_01595</name>
</gene>
<dbReference type="SMART" id="SM00342">
    <property type="entry name" value="HTH_ARAC"/>
    <property type="match status" value="1"/>
</dbReference>
<dbReference type="PANTHER" id="PTHR46796">
    <property type="entry name" value="HTH-TYPE TRANSCRIPTIONAL ACTIVATOR RHAS-RELATED"/>
    <property type="match status" value="1"/>
</dbReference>
<dbReference type="InterPro" id="IPR018060">
    <property type="entry name" value="HTH_AraC"/>
</dbReference>
<dbReference type="EMBL" id="JBHTCQ010000001">
    <property type="protein sequence ID" value="MFC7403787.1"/>
    <property type="molecule type" value="Genomic_DNA"/>
</dbReference>
<organism evidence="5 6">
    <name type="scientific">Georgenia alba</name>
    <dbReference type="NCBI Taxonomy" id="2233858"/>
    <lineage>
        <taxon>Bacteria</taxon>
        <taxon>Bacillati</taxon>
        <taxon>Actinomycetota</taxon>
        <taxon>Actinomycetes</taxon>
        <taxon>Micrococcales</taxon>
        <taxon>Bogoriellaceae</taxon>
        <taxon>Georgenia</taxon>
    </lineage>
</organism>
<feature type="domain" description="HTH araC/xylS-type" evidence="4">
    <location>
        <begin position="99"/>
        <end position="192"/>
    </location>
</feature>
<evidence type="ECO:0000256" key="2">
    <source>
        <dbReference type="ARBA" id="ARBA00023125"/>
    </source>
</evidence>
<dbReference type="Pfam" id="PF12833">
    <property type="entry name" value="HTH_18"/>
    <property type="match status" value="1"/>
</dbReference>
<proteinExistence type="predicted"/>
<dbReference type="InterPro" id="IPR050204">
    <property type="entry name" value="AraC_XylS_family_regulators"/>
</dbReference>
<evidence type="ECO:0000259" key="4">
    <source>
        <dbReference type="PROSITE" id="PS01124"/>
    </source>
</evidence>
<protein>
    <submittedName>
        <fullName evidence="5">Helix-turn-helix transcriptional regulator</fullName>
    </submittedName>
</protein>
<keyword evidence="2" id="KW-0238">DNA-binding</keyword>
<keyword evidence="6" id="KW-1185">Reference proteome</keyword>
<reference evidence="6" key="1">
    <citation type="journal article" date="2019" name="Int. J. Syst. Evol. Microbiol.">
        <title>The Global Catalogue of Microorganisms (GCM) 10K type strain sequencing project: providing services to taxonomists for standard genome sequencing and annotation.</title>
        <authorList>
            <consortium name="The Broad Institute Genomics Platform"/>
            <consortium name="The Broad Institute Genome Sequencing Center for Infectious Disease"/>
            <person name="Wu L."/>
            <person name="Ma J."/>
        </authorList>
    </citation>
    <scope>NUCLEOTIDE SEQUENCE [LARGE SCALE GENOMIC DNA]</scope>
    <source>
        <strain evidence="6">JCM 1490</strain>
    </source>
</reference>
<name>A0ABW2Q4C5_9MICO</name>
<dbReference type="RefSeq" id="WP_382390579.1">
    <property type="nucleotide sequence ID" value="NZ_JBHTCQ010000001.1"/>
</dbReference>
<accession>A0ABW2Q4C5</accession>
<dbReference type="PROSITE" id="PS01124">
    <property type="entry name" value="HTH_ARAC_FAMILY_2"/>
    <property type="match status" value="1"/>
</dbReference>
<evidence type="ECO:0000256" key="3">
    <source>
        <dbReference type="ARBA" id="ARBA00023163"/>
    </source>
</evidence>
<evidence type="ECO:0000313" key="6">
    <source>
        <dbReference type="Proteomes" id="UP001596455"/>
    </source>
</evidence>
<dbReference type="Gene3D" id="1.10.10.60">
    <property type="entry name" value="Homeodomain-like"/>
    <property type="match status" value="1"/>
</dbReference>
<sequence length="192" mass="20403">MKVVVGRDAPVEVASPSGIHAGWSLLVPPGLPNSATAHGAYSALFVDPGQAALERTDRVLDLGRRRGEWLLEELDAEAGGHHRAARIPAGLADVLGPDQHPVGAALRRMTSTTTIGDLAARLGVSPQHVRRMLREHAGTTFGAIMRWHRLREAIALLPRSPIARAGAESGFADQAHLTRTSTAMLGRTPGTF</sequence>
<keyword evidence="3" id="KW-0804">Transcription</keyword>
<keyword evidence="1" id="KW-0805">Transcription regulation</keyword>
<evidence type="ECO:0000256" key="1">
    <source>
        <dbReference type="ARBA" id="ARBA00023015"/>
    </source>
</evidence>